<gene>
    <name evidence="4" type="ORF">J0S82_005733</name>
</gene>
<dbReference type="GO" id="GO:0017022">
    <property type="term" value="F:myosin binding"/>
    <property type="evidence" value="ECO:0007669"/>
    <property type="project" value="TreeGrafter"/>
</dbReference>
<name>A0A8J6AMX4_GALPY</name>
<organism evidence="4 5">
    <name type="scientific">Galemys pyrenaicus</name>
    <name type="common">Iberian desman</name>
    <name type="synonym">Pyrenean desman</name>
    <dbReference type="NCBI Taxonomy" id="202257"/>
    <lineage>
        <taxon>Eukaryota</taxon>
        <taxon>Metazoa</taxon>
        <taxon>Chordata</taxon>
        <taxon>Craniata</taxon>
        <taxon>Vertebrata</taxon>
        <taxon>Euteleostomi</taxon>
        <taxon>Mammalia</taxon>
        <taxon>Eutheria</taxon>
        <taxon>Laurasiatheria</taxon>
        <taxon>Eulipotyphla</taxon>
        <taxon>Talpidae</taxon>
        <taxon>Galemys</taxon>
    </lineage>
</organism>
<dbReference type="GO" id="GO:0003779">
    <property type="term" value="F:actin binding"/>
    <property type="evidence" value="ECO:0007669"/>
    <property type="project" value="TreeGrafter"/>
</dbReference>
<keyword evidence="5" id="KW-1185">Reference proteome</keyword>
<dbReference type="GO" id="GO:0006886">
    <property type="term" value="P:intracellular protein transport"/>
    <property type="evidence" value="ECO:0007669"/>
    <property type="project" value="InterPro"/>
</dbReference>
<dbReference type="PROSITE" id="PS50916">
    <property type="entry name" value="RABBD"/>
    <property type="match status" value="1"/>
</dbReference>
<evidence type="ECO:0000313" key="5">
    <source>
        <dbReference type="Proteomes" id="UP000700334"/>
    </source>
</evidence>
<dbReference type="PANTHER" id="PTHR14555">
    <property type="entry name" value="MYELIN-ASSOCIATED OLIGODENDROCYTIC BASIC PROTEIN MOBP -RELATED"/>
    <property type="match status" value="1"/>
</dbReference>
<dbReference type="Proteomes" id="UP000700334">
    <property type="component" value="Unassembled WGS sequence"/>
</dbReference>
<dbReference type="EMBL" id="JAGFMF010011466">
    <property type="protein sequence ID" value="KAG8521562.1"/>
    <property type="molecule type" value="Genomic_DNA"/>
</dbReference>
<comment type="subcellular location">
    <subcellularLocation>
        <location evidence="1">Cytoplasm</location>
        <location evidence="1">Perinuclear region</location>
    </subcellularLocation>
</comment>
<dbReference type="OrthoDB" id="9666417at2759"/>
<dbReference type="Pfam" id="PF02318">
    <property type="entry name" value="FYVE_2"/>
    <property type="match status" value="1"/>
</dbReference>
<reference evidence="4" key="1">
    <citation type="journal article" date="2021" name="Evol. Appl.">
        <title>The genome of the Pyrenean desman and the effects of bottlenecks and inbreeding on the genomic landscape of an endangered species.</title>
        <authorList>
            <person name="Escoda L."/>
            <person name="Castresana J."/>
        </authorList>
    </citation>
    <scope>NUCLEOTIDE SEQUENCE</scope>
    <source>
        <strain evidence="4">IBE-C5619</strain>
    </source>
</reference>
<evidence type="ECO:0000313" key="4">
    <source>
        <dbReference type="EMBL" id="KAG8521562.1"/>
    </source>
</evidence>
<dbReference type="AlphaFoldDB" id="A0A8J6AMX4"/>
<dbReference type="GO" id="GO:0030864">
    <property type="term" value="C:cortical actin cytoskeleton"/>
    <property type="evidence" value="ECO:0007669"/>
    <property type="project" value="TreeGrafter"/>
</dbReference>
<dbReference type="PANTHER" id="PTHR14555:SF6">
    <property type="entry name" value="RAB EFFECTOR MYRIP"/>
    <property type="match status" value="1"/>
</dbReference>
<dbReference type="InterPro" id="IPR051745">
    <property type="entry name" value="Intracell_Transport_Effector"/>
</dbReference>
<proteinExistence type="predicted"/>
<keyword evidence="2" id="KW-0963">Cytoplasm</keyword>
<dbReference type="InterPro" id="IPR013083">
    <property type="entry name" value="Znf_RING/FYVE/PHD"/>
</dbReference>
<dbReference type="GO" id="GO:0031267">
    <property type="term" value="F:small GTPase binding"/>
    <property type="evidence" value="ECO:0007669"/>
    <property type="project" value="InterPro"/>
</dbReference>
<evidence type="ECO:0000256" key="1">
    <source>
        <dbReference type="ARBA" id="ARBA00004556"/>
    </source>
</evidence>
<dbReference type="InterPro" id="IPR041282">
    <property type="entry name" value="FYVE_2"/>
</dbReference>
<dbReference type="InterPro" id="IPR010911">
    <property type="entry name" value="Rab_BD"/>
</dbReference>
<evidence type="ECO:0000256" key="2">
    <source>
        <dbReference type="ARBA" id="ARBA00022490"/>
    </source>
</evidence>
<feature type="domain" description="RabBD" evidence="3">
    <location>
        <begin position="4"/>
        <end position="56"/>
    </location>
</feature>
<protein>
    <submittedName>
        <fullName evidence="4">Rab effector MyRIP</fullName>
    </submittedName>
</protein>
<evidence type="ECO:0000259" key="3">
    <source>
        <dbReference type="PROSITE" id="PS50916"/>
    </source>
</evidence>
<comment type="caution">
    <text evidence="4">The sequence shown here is derived from an EMBL/GenBank/DDBJ whole genome shotgun (WGS) entry which is preliminary data.</text>
</comment>
<sequence length="159" mass="17659">MGRKLDLSGLTDDETEHVLQVVQRDFNLRKKEEERLRKPASFSVGLVSVQKWIVHPCKQSFDNLACYPDLGPGGWVLAVQWPCPVARKADISEAAPLTFTSLLLVEALETEEASQQLCLSVVDAAPGSAMPAERHVLFMNFQVSTFFLPSVSSVDPFKR</sequence>
<dbReference type="Gene3D" id="3.30.40.10">
    <property type="entry name" value="Zinc/RING finger domain, C3HC4 (zinc finger)"/>
    <property type="match status" value="1"/>
</dbReference>
<dbReference type="GO" id="GO:0048471">
    <property type="term" value="C:perinuclear region of cytoplasm"/>
    <property type="evidence" value="ECO:0007669"/>
    <property type="project" value="UniProtKB-SubCell"/>
</dbReference>
<accession>A0A8J6AMX4</accession>